<evidence type="ECO:0000256" key="1">
    <source>
        <dbReference type="SAM" id="Phobius"/>
    </source>
</evidence>
<keyword evidence="1" id="KW-0472">Membrane</keyword>
<name>A0A5P1EZV6_ASPOF</name>
<sequence length="66" mass="7277">MMRIAAPESDRDGGWELVSTVSVDLLRVGCLFDGLPLFLVLMIVAVRCLRLIGGVESYRGIKIKIN</sequence>
<gene>
    <name evidence="2" type="ORF">A4U43_C04F10760</name>
</gene>
<organism evidence="2 3">
    <name type="scientific">Asparagus officinalis</name>
    <name type="common">Garden asparagus</name>
    <dbReference type="NCBI Taxonomy" id="4686"/>
    <lineage>
        <taxon>Eukaryota</taxon>
        <taxon>Viridiplantae</taxon>
        <taxon>Streptophyta</taxon>
        <taxon>Embryophyta</taxon>
        <taxon>Tracheophyta</taxon>
        <taxon>Spermatophyta</taxon>
        <taxon>Magnoliopsida</taxon>
        <taxon>Liliopsida</taxon>
        <taxon>Asparagales</taxon>
        <taxon>Asparagaceae</taxon>
        <taxon>Asparagoideae</taxon>
        <taxon>Asparagus</taxon>
    </lineage>
</organism>
<keyword evidence="1" id="KW-0812">Transmembrane</keyword>
<protein>
    <submittedName>
        <fullName evidence="2">Uncharacterized protein</fullName>
    </submittedName>
</protein>
<evidence type="ECO:0000313" key="2">
    <source>
        <dbReference type="EMBL" id="ONK71638.1"/>
    </source>
</evidence>
<feature type="transmembrane region" description="Helical" evidence="1">
    <location>
        <begin position="25"/>
        <end position="49"/>
    </location>
</feature>
<keyword evidence="1" id="KW-1133">Transmembrane helix</keyword>
<keyword evidence="3" id="KW-1185">Reference proteome</keyword>
<dbReference type="EMBL" id="CM007384">
    <property type="protein sequence ID" value="ONK71638.1"/>
    <property type="molecule type" value="Genomic_DNA"/>
</dbReference>
<dbReference type="Gramene" id="ONK71638">
    <property type="protein sequence ID" value="ONK71638"/>
    <property type="gene ID" value="A4U43_C04F10760"/>
</dbReference>
<dbReference type="AlphaFoldDB" id="A0A5P1EZV6"/>
<dbReference type="Proteomes" id="UP000243459">
    <property type="component" value="Chromosome 4"/>
</dbReference>
<evidence type="ECO:0000313" key="3">
    <source>
        <dbReference type="Proteomes" id="UP000243459"/>
    </source>
</evidence>
<reference evidence="3" key="1">
    <citation type="journal article" date="2017" name="Nat. Commun.">
        <title>The asparagus genome sheds light on the origin and evolution of a young Y chromosome.</title>
        <authorList>
            <person name="Harkess A."/>
            <person name="Zhou J."/>
            <person name="Xu C."/>
            <person name="Bowers J.E."/>
            <person name="Van der Hulst R."/>
            <person name="Ayyampalayam S."/>
            <person name="Mercati F."/>
            <person name="Riccardi P."/>
            <person name="McKain M.R."/>
            <person name="Kakrana A."/>
            <person name="Tang H."/>
            <person name="Ray J."/>
            <person name="Groenendijk J."/>
            <person name="Arikit S."/>
            <person name="Mathioni S.M."/>
            <person name="Nakano M."/>
            <person name="Shan H."/>
            <person name="Telgmann-Rauber A."/>
            <person name="Kanno A."/>
            <person name="Yue Z."/>
            <person name="Chen H."/>
            <person name="Li W."/>
            <person name="Chen Y."/>
            <person name="Xu X."/>
            <person name="Zhang Y."/>
            <person name="Luo S."/>
            <person name="Chen H."/>
            <person name="Gao J."/>
            <person name="Mao Z."/>
            <person name="Pires J.C."/>
            <person name="Luo M."/>
            <person name="Kudrna D."/>
            <person name="Wing R.A."/>
            <person name="Meyers B.C."/>
            <person name="Yi K."/>
            <person name="Kong H."/>
            <person name="Lavrijsen P."/>
            <person name="Sunseri F."/>
            <person name="Falavigna A."/>
            <person name="Ye Y."/>
            <person name="Leebens-Mack J.H."/>
            <person name="Chen G."/>
        </authorList>
    </citation>
    <scope>NUCLEOTIDE SEQUENCE [LARGE SCALE GENOMIC DNA]</scope>
    <source>
        <strain evidence="3">cv. DH0086</strain>
    </source>
</reference>
<proteinExistence type="predicted"/>
<accession>A0A5P1EZV6</accession>